<protein>
    <submittedName>
        <fullName evidence="2">Uncharacterized protein</fullName>
    </submittedName>
</protein>
<evidence type="ECO:0000313" key="2">
    <source>
        <dbReference type="EMBL" id="KAG7168748.1"/>
    </source>
</evidence>
<reference evidence="2" key="1">
    <citation type="journal article" date="2021" name="Sci. Adv.">
        <title>The American lobster genome reveals insights on longevity, neural, and immune adaptations.</title>
        <authorList>
            <person name="Polinski J.M."/>
            <person name="Zimin A.V."/>
            <person name="Clark K.F."/>
            <person name="Kohn A.B."/>
            <person name="Sadowski N."/>
            <person name="Timp W."/>
            <person name="Ptitsyn A."/>
            <person name="Khanna P."/>
            <person name="Romanova D.Y."/>
            <person name="Williams P."/>
            <person name="Greenwood S.J."/>
            <person name="Moroz L.L."/>
            <person name="Walt D.R."/>
            <person name="Bodnar A.G."/>
        </authorList>
    </citation>
    <scope>NUCLEOTIDE SEQUENCE</scope>
    <source>
        <strain evidence="2">GMGI-L3</strain>
    </source>
</reference>
<dbReference type="EMBL" id="JAHLQT010019210">
    <property type="protein sequence ID" value="KAG7168748.1"/>
    <property type="molecule type" value="Genomic_DNA"/>
</dbReference>
<keyword evidence="1" id="KW-0472">Membrane</keyword>
<feature type="transmembrane region" description="Helical" evidence="1">
    <location>
        <begin position="41"/>
        <end position="60"/>
    </location>
</feature>
<proteinExistence type="predicted"/>
<organism evidence="2 3">
    <name type="scientific">Homarus americanus</name>
    <name type="common">American lobster</name>
    <dbReference type="NCBI Taxonomy" id="6706"/>
    <lineage>
        <taxon>Eukaryota</taxon>
        <taxon>Metazoa</taxon>
        <taxon>Ecdysozoa</taxon>
        <taxon>Arthropoda</taxon>
        <taxon>Crustacea</taxon>
        <taxon>Multicrustacea</taxon>
        <taxon>Malacostraca</taxon>
        <taxon>Eumalacostraca</taxon>
        <taxon>Eucarida</taxon>
        <taxon>Decapoda</taxon>
        <taxon>Pleocyemata</taxon>
        <taxon>Astacidea</taxon>
        <taxon>Nephropoidea</taxon>
        <taxon>Nephropidae</taxon>
        <taxon>Homarus</taxon>
    </lineage>
</organism>
<keyword evidence="1" id="KW-0812">Transmembrane</keyword>
<dbReference type="AlphaFoldDB" id="A0A8J5K9D0"/>
<comment type="caution">
    <text evidence="2">The sequence shown here is derived from an EMBL/GenBank/DDBJ whole genome shotgun (WGS) entry which is preliminary data.</text>
</comment>
<accession>A0A8J5K9D0</accession>
<sequence length="77" mass="8696">MDEIHDVVGRLSSNLDWTRGIHVQTHWKLGPPGNLCVCKQVFMVFAVSLCHLSLAAIAMWPNTALSDLRRDNTTMYI</sequence>
<dbReference type="Proteomes" id="UP000747542">
    <property type="component" value="Unassembled WGS sequence"/>
</dbReference>
<evidence type="ECO:0000256" key="1">
    <source>
        <dbReference type="SAM" id="Phobius"/>
    </source>
</evidence>
<gene>
    <name evidence="2" type="ORF">Hamer_G027212</name>
</gene>
<keyword evidence="3" id="KW-1185">Reference proteome</keyword>
<keyword evidence="1" id="KW-1133">Transmembrane helix</keyword>
<name>A0A8J5K9D0_HOMAM</name>
<evidence type="ECO:0000313" key="3">
    <source>
        <dbReference type="Proteomes" id="UP000747542"/>
    </source>
</evidence>